<protein>
    <submittedName>
        <fullName evidence="1">Uncharacterized protein</fullName>
    </submittedName>
</protein>
<dbReference type="GO" id="GO:0003690">
    <property type="term" value="F:double-stranded DNA binding"/>
    <property type="evidence" value="ECO:0007669"/>
    <property type="project" value="InterPro"/>
</dbReference>
<evidence type="ECO:0000313" key="1">
    <source>
        <dbReference type="EMBL" id="GER70282.1"/>
    </source>
</evidence>
<name>A0A5J4J5P9_9BACI</name>
<evidence type="ECO:0000313" key="2">
    <source>
        <dbReference type="Proteomes" id="UP000391919"/>
    </source>
</evidence>
<dbReference type="Pfam" id="PF00269">
    <property type="entry name" value="SASP"/>
    <property type="match status" value="1"/>
</dbReference>
<dbReference type="InterPro" id="IPR001448">
    <property type="entry name" value="SASP_alpha/beta-type"/>
</dbReference>
<proteinExistence type="predicted"/>
<keyword evidence="2" id="KW-1185">Reference proteome</keyword>
<gene>
    <name evidence="1" type="ORF">BpJC7_15850</name>
</gene>
<dbReference type="GO" id="GO:0006265">
    <property type="term" value="P:DNA topological change"/>
    <property type="evidence" value="ECO:0007669"/>
    <property type="project" value="InterPro"/>
</dbReference>
<organism evidence="1 2">
    <name type="scientific">Weizmannia acidilactici</name>
    <dbReference type="NCBI Taxonomy" id="2607726"/>
    <lineage>
        <taxon>Bacteria</taxon>
        <taxon>Bacillati</taxon>
        <taxon>Bacillota</taxon>
        <taxon>Bacilli</taxon>
        <taxon>Bacillales</taxon>
        <taxon>Bacillaceae</taxon>
        <taxon>Heyndrickxia</taxon>
    </lineage>
</organism>
<dbReference type="EMBL" id="BKZQ01000017">
    <property type="protein sequence ID" value="GER70282.1"/>
    <property type="molecule type" value="Genomic_DNA"/>
</dbReference>
<dbReference type="Proteomes" id="UP000391919">
    <property type="component" value="Unassembled WGS sequence"/>
</dbReference>
<comment type="caution">
    <text evidence="1">The sequence shown here is derived from an EMBL/GenBank/DDBJ whole genome shotgun (WGS) entry which is preliminary data.</text>
</comment>
<accession>A0A5J4J5P9</accession>
<reference evidence="1 2" key="1">
    <citation type="submission" date="2019-09" db="EMBL/GenBank/DDBJ databases">
        <title>Draft genome sequence of Bacillus sp. JC-7.</title>
        <authorList>
            <person name="Tanaka N."/>
            <person name="Shiwa Y."/>
            <person name="Fujita N."/>
            <person name="Tanasupawat S."/>
        </authorList>
    </citation>
    <scope>NUCLEOTIDE SEQUENCE [LARGE SCALE GENOMIC DNA]</scope>
    <source>
        <strain evidence="1 2">JC-7</strain>
    </source>
</reference>
<dbReference type="AlphaFoldDB" id="A0A5J4J5P9"/>
<dbReference type="Gene3D" id="6.10.10.80">
    <property type="entry name" value="Small, acid-soluble spore protein, alpha/beta type-like"/>
    <property type="match status" value="1"/>
</dbReference>
<dbReference type="InterPro" id="IPR038300">
    <property type="entry name" value="SASP_sf_alpha/beta"/>
</dbReference>
<sequence length="67" mass="7335">MAKQGFHTDADQPDDVKFVVADVQGIPLQKGYNGRLTAEQVGKIEGPIGGSMVKELVRLAQEQLKKR</sequence>